<protein>
    <submittedName>
        <fullName evidence="1">DUF2971 domain-containing protein</fullName>
    </submittedName>
</protein>
<dbReference type="AlphaFoldDB" id="A0A9Q7K5K2"/>
<sequence length="280" mass="32869">MYKYLPPERIDILQNNLICFNNPLNFNDPFEFNTSFKLNNFESTLHDSLITTDLFKELPADILNSIELLPKETVSKIIEEATKEILSFYELAKPNIIKTTESLMQEFNSSLIRMTRILSLSDNPTNILMWGHYAQSHSGFVIELDTNHPFFSQRRSHKDEFGFLRRVVYQKEYPSLDPLLSENTESHFLIKSSDWEYENEWRMLLPQSSSDKTININGKEYDLYKIPSSSIKSIIFGCNASENFRKDVFKLIRSRNDYSHVIFMQAIKSNTKFEIELNML</sequence>
<dbReference type="Pfam" id="PF11185">
    <property type="entry name" value="DUF2971"/>
    <property type="match status" value="1"/>
</dbReference>
<evidence type="ECO:0000313" key="1">
    <source>
        <dbReference type="EMBL" id="RTQ25963.1"/>
    </source>
</evidence>
<dbReference type="Proteomes" id="UP000282263">
    <property type="component" value="Unassembled WGS sequence"/>
</dbReference>
<accession>A0A9Q7K5K2</accession>
<evidence type="ECO:0000313" key="2">
    <source>
        <dbReference type="Proteomes" id="UP000282263"/>
    </source>
</evidence>
<dbReference type="EMBL" id="RXPP01000004">
    <property type="protein sequence ID" value="RTQ25963.1"/>
    <property type="molecule type" value="Genomic_DNA"/>
</dbReference>
<name>A0A9Q7K5K2_9ENTR</name>
<comment type="caution">
    <text evidence="1">The sequence shown here is derived from an EMBL/GenBank/DDBJ whole genome shotgun (WGS) entry which is preliminary data.</text>
</comment>
<reference evidence="1 2" key="1">
    <citation type="submission" date="2018-12" db="EMBL/GenBank/DDBJ databases">
        <title>The Batch Genome Submission of Enterobacter spp. strains.</title>
        <authorList>
            <person name="Wei L."/>
            <person name="Wu W."/>
            <person name="Lin J."/>
            <person name="Zhang X."/>
            <person name="Feng Y."/>
            <person name="Zong Z."/>
        </authorList>
    </citation>
    <scope>NUCLEOTIDE SEQUENCE [LARGE SCALE GENOMIC DNA]</scope>
    <source>
        <strain evidence="1 2">SCEM020047</strain>
    </source>
</reference>
<dbReference type="InterPro" id="IPR021352">
    <property type="entry name" value="DUF2971"/>
</dbReference>
<organism evidence="1 2">
    <name type="scientific">Enterobacter mori</name>
    <dbReference type="NCBI Taxonomy" id="539813"/>
    <lineage>
        <taxon>Bacteria</taxon>
        <taxon>Pseudomonadati</taxon>
        <taxon>Pseudomonadota</taxon>
        <taxon>Gammaproteobacteria</taxon>
        <taxon>Enterobacterales</taxon>
        <taxon>Enterobacteriaceae</taxon>
        <taxon>Enterobacter</taxon>
    </lineage>
</organism>
<proteinExistence type="predicted"/>
<gene>
    <name evidence="1" type="ORF">EKN29_05205</name>
</gene>
<dbReference type="RefSeq" id="WP_126815726.1">
    <property type="nucleotide sequence ID" value="NZ_JAERJG010000006.1"/>
</dbReference>